<sequence>MDRLNAYCSNGLAVLVSKDWPLIWKCYISDLSHTSLFLSDYYSNKGPQPRDPASMLRSNLPFLLVRPEIGLTAWVDEMHRVPFYAILSGFEPGDVPGVCTFSDFLLRFWVSQAVHLNPKNKPHKQKPKRGKKGEKASTTSPGKVKRLVDYLSRRPNVVQPQPFDRLHSFFQSQIVAVSNSDCWGI</sequence>
<organism evidence="2 3">
    <name type="scientific">Paenibacillus aquistagni</name>
    <dbReference type="NCBI Taxonomy" id="1852522"/>
    <lineage>
        <taxon>Bacteria</taxon>
        <taxon>Bacillati</taxon>
        <taxon>Bacillota</taxon>
        <taxon>Bacilli</taxon>
        <taxon>Bacillales</taxon>
        <taxon>Paenibacillaceae</taxon>
        <taxon>Paenibacillus</taxon>
    </lineage>
</organism>
<proteinExistence type="predicted"/>
<accession>A0A1X7LL53</accession>
<evidence type="ECO:0000256" key="1">
    <source>
        <dbReference type="SAM" id="MobiDB-lite"/>
    </source>
</evidence>
<reference evidence="2 3" key="1">
    <citation type="submission" date="2017-04" db="EMBL/GenBank/DDBJ databases">
        <authorList>
            <person name="Afonso C.L."/>
            <person name="Miller P.J."/>
            <person name="Scott M.A."/>
            <person name="Spackman E."/>
            <person name="Goraichik I."/>
            <person name="Dimitrov K.M."/>
            <person name="Suarez D.L."/>
            <person name="Swayne D.E."/>
        </authorList>
    </citation>
    <scope>NUCLEOTIDE SEQUENCE [LARGE SCALE GENOMIC DNA]</scope>
    <source>
        <strain evidence="2 3">11</strain>
    </source>
</reference>
<feature type="compositionally biased region" description="Basic residues" evidence="1">
    <location>
        <begin position="118"/>
        <end position="132"/>
    </location>
</feature>
<gene>
    <name evidence="2" type="ORF">SAMN06295960_3597</name>
</gene>
<evidence type="ECO:0000313" key="3">
    <source>
        <dbReference type="Proteomes" id="UP000193834"/>
    </source>
</evidence>
<name>A0A1X7LL53_9BACL</name>
<dbReference type="AlphaFoldDB" id="A0A1X7LL53"/>
<dbReference type="EMBL" id="FXAZ01000005">
    <property type="protein sequence ID" value="SMG53889.1"/>
    <property type="molecule type" value="Genomic_DNA"/>
</dbReference>
<dbReference type="Proteomes" id="UP000193834">
    <property type="component" value="Unassembled WGS sequence"/>
</dbReference>
<protein>
    <submittedName>
        <fullName evidence="2">Uncharacterized protein</fullName>
    </submittedName>
</protein>
<keyword evidence="3" id="KW-1185">Reference proteome</keyword>
<evidence type="ECO:0000313" key="2">
    <source>
        <dbReference type="EMBL" id="SMG53889.1"/>
    </source>
</evidence>
<feature type="region of interest" description="Disordered" evidence="1">
    <location>
        <begin position="118"/>
        <end position="142"/>
    </location>
</feature>